<dbReference type="GO" id="GO:0016020">
    <property type="term" value="C:membrane"/>
    <property type="evidence" value="ECO:0007669"/>
    <property type="project" value="UniProtKB-SubCell"/>
</dbReference>
<evidence type="ECO:0000256" key="6">
    <source>
        <dbReference type="SAM" id="MobiDB-lite"/>
    </source>
</evidence>
<dbReference type="OrthoDB" id="5597044at2759"/>
<dbReference type="PANTHER" id="PTHR15664:SF21">
    <property type="entry name" value="TRANSMEMBRANE PROTEIN 230"/>
    <property type="match status" value="1"/>
</dbReference>
<keyword evidence="5 7" id="KW-0472">Membrane</keyword>
<name>D8R9J7_SELML</name>
<evidence type="ECO:0000313" key="8">
    <source>
        <dbReference type="EMBL" id="EFJ31165.1"/>
    </source>
</evidence>
<evidence type="ECO:0000256" key="1">
    <source>
        <dbReference type="ARBA" id="ARBA00004141"/>
    </source>
</evidence>
<accession>D8R9J7</accession>
<evidence type="ECO:0000256" key="5">
    <source>
        <dbReference type="ARBA" id="ARBA00023136"/>
    </source>
</evidence>
<dbReference type="HOGENOM" id="CLU_126638_3_0_1"/>
<protein>
    <submittedName>
        <fullName evidence="8">Uncharacterized protein</fullName>
    </submittedName>
</protein>
<sequence length="120" mass="13667">RETRYSRVPTSEGLSRSQGGRRNFDDYGPAGEDLRFRYDIPDQVPWKSILLAIALLLCGTIFIVISHLIFTAHIGGETSQAFGFLLLGILVFLPGFYETRIAYYSWRGFKGYSYSRIPAY</sequence>
<dbReference type="OMA" id="YHVFIAY"/>
<evidence type="ECO:0000256" key="2">
    <source>
        <dbReference type="ARBA" id="ARBA00007743"/>
    </source>
</evidence>
<reference evidence="8 9" key="1">
    <citation type="journal article" date="2011" name="Science">
        <title>The Selaginella genome identifies genetic changes associated with the evolution of vascular plants.</title>
        <authorList>
            <person name="Banks J.A."/>
            <person name="Nishiyama T."/>
            <person name="Hasebe M."/>
            <person name="Bowman J.L."/>
            <person name="Gribskov M."/>
            <person name="dePamphilis C."/>
            <person name="Albert V.A."/>
            <person name="Aono N."/>
            <person name="Aoyama T."/>
            <person name="Ambrose B.A."/>
            <person name="Ashton N.W."/>
            <person name="Axtell M.J."/>
            <person name="Barker E."/>
            <person name="Barker M.S."/>
            <person name="Bennetzen J.L."/>
            <person name="Bonawitz N.D."/>
            <person name="Chapple C."/>
            <person name="Cheng C."/>
            <person name="Correa L.G."/>
            <person name="Dacre M."/>
            <person name="DeBarry J."/>
            <person name="Dreyer I."/>
            <person name="Elias M."/>
            <person name="Engstrom E.M."/>
            <person name="Estelle M."/>
            <person name="Feng L."/>
            <person name="Finet C."/>
            <person name="Floyd S.K."/>
            <person name="Frommer W.B."/>
            <person name="Fujita T."/>
            <person name="Gramzow L."/>
            <person name="Gutensohn M."/>
            <person name="Harholt J."/>
            <person name="Hattori M."/>
            <person name="Heyl A."/>
            <person name="Hirai T."/>
            <person name="Hiwatashi Y."/>
            <person name="Ishikawa M."/>
            <person name="Iwata M."/>
            <person name="Karol K.G."/>
            <person name="Koehler B."/>
            <person name="Kolukisaoglu U."/>
            <person name="Kubo M."/>
            <person name="Kurata T."/>
            <person name="Lalonde S."/>
            <person name="Li K."/>
            <person name="Li Y."/>
            <person name="Litt A."/>
            <person name="Lyons E."/>
            <person name="Manning G."/>
            <person name="Maruyama T."/>
            <person name="Michael T.P."/>
            <person name="Mikami K."/>
            <person name="Miyazaki S."/>
            <person name="Morinaga S."/>
            <person name="Murata T."/>
            <person name="Mueller-Roeber B."/>
            <person name="Nelson D.R."/>
            <person name="Obara M."/>
            <person name="Oguri Y."/>
            <person name="Olmstead R.G."/>
            <person name="Onodera N."/>
            <person name="Petersen B.L."/>
            <person name="Pils B."/>
            <person name="Prigge M."/>
            <person name="Rensing S.A."/>
            <person name="Riano-Pachon D.M."/>
            <person name="Roberts A.W."/>
            <person name="Sato Y."/>
            <person name="Scheller H.V."/>
            <person name="Schulz B."/>
            <person name="Schulz C."/>
            <person name="Shakirov E.V."/>
            <person name="Shibagaki N."/>
            <person name="Shinohara N."/>
            <person name="Shippen D.E."/>
            <person name="Soerensen I."/>
            <person name="Sotooka R."/>
            <person name="Sugimoto N."/>
            <person name="Sugita M."/>
            <person name="Sumikawa N."/>
            <person name="Tanurdzic M."/>
            <person name="Theissen G."/>
            <person name="Ulvskov P."/>
            <person name="Wakazuki S."/>
            <person name="Weng J.K."/>
            <person name="Willats W.W."/>
            <person name="Wipf D."/>
            <person name="Wolf P.G."/>
            <person name="Yang L."/>
            <person name="Zimmer A.D."/>
            <person name="Zhu Q."/>
            <person name="Mitros T."/>
            <person name="Hellsten U."/>
            <person name="Loque D."/>
            <person name="Otillar R."/>
            <person name="Salamov A."/>
            <person name="Schmutz J."/>
            <person name="Shapiro H."/>
            <person name="Lindquist E."/>
            <person name="Lucas S."/>
            <person name="Rokhsar D."/>
            <person name="Grigoriev I.V."/>
        </authorList>
    </citation>
    <scope>NUCLEOTIDE SEQUENCE [LARGE SCALE GENOMIC DNA]</scope>
</reference>
<feature type="transmembrane region" description="Helical" evidence="7">
    <location>
        <begin position="80"/>
        <end position="97"/>
    </location>
</feature>
<dbReference type="Proteomes" id="UP000001514">
    <property type="component" value="Unassembled WGS sequence"/>
</dbReference>
<evidence type="ECO:0000256" key="7">
    <source>
        <dbReference type="SAM" id="Phobius"/>
    </source>
</evidence>
<feature type="non-terminal residue" evidence="8">
    <location>
        <position position="120"/>
    </location>
</feature>
<dbReference type="FunCoup" id="D8R9J7">
    <property type="interactions" value="2812"/>
</dbReference>
<feature type="transmembrane region" description="Helical" evidence="7">
    <location>
        <begin position="49"/>
        <end position="74"/>
    </location>
</feature>
<dbReference type="Gramene" id="EFJ31165">
    <property type="protein sequence ID" value="EFJ31165"/>
    <property type="gene ID" value="SELMODRAFT_69689"/>
</dbReference>
<gene>
    <name evidence="8" type="ORF">SELMODRAFT_69689</name>
</gene>
<comment type="similarity">
    <text evidence="2">Belongs to the TMEM134/TMEM230 family.</text>
</comment>
<feature type="non-terminal residue" evidence="8">
    <location>
        <position position="1"/>
    </location>
</feature>
<keyword evidence="4 7" id="KW-1133">Transmembrane helix</keyword>
<dbReference type="GO" id="GO:0012505">
    <property type="term" value="C:endomembrane system"/>
    <property type="evidence" value="ECO:0000318"/>
    <property type="project" value="GO_Central"/>
</dbReference>
<dbReference type="KEGG" id="smo:SELMODRAFT_69689"/>
<dbReference type="Pfam" id="PF05915">
    <property type="entry name" value="TMEM_230_134"/>
    <property type="match status" value="1"/>
</dbReference>
<dbReference type="eggNOG" id="KOG4753">
    <property type="taxonomic scope" value="Eukaryota"/>
</dbReference>
<dbReference type="InParanoid" id="D8R9J7"/>
<dbReference type="InterPro" id="IPR044234">
    <property type="entry name" value="TMEM230"/>
</dbReference>
<comment type="subcellular location">
    <subcellularLocation>
        <location evidence="1">Membrane</location>
        <topology evidence="1">Multi-pass membrane protein</topology>
    </subcellularLocation>
</comment>
<organism evidence="9">
    <name type="scientific">Selaginella moellendorffii</name>
    <name type="common">Spikemoss</name>
    <dbReference type="NCBI Taxonomy" id="88036"/>
    <lineage>
        <taxon>Eukaryota</taxon>
        <taxon>Viridiplantae</taxon>
        <taxon>Streptophyta</taxon>
        <taxon>Embryophyta</taxon>
        <taxon>Tracheophyta</taxon>
        <taxon>Lycopodiopsida</taxon>
        <taxon>Selaginellales</taxon>
        <taxon>Selaginellaceae</taxon>
        <taxon>Selaginella</taxon>
    </lineage>
</organism>
<dbReference type="EMBL" id="GL377574">
    <property type="protein sequence ID" value="EFJ31165.1"/>
    <property type="molecule type" value="Genomic_DNA"/>
</dbReference>
<evidence type="ECO:0000313" key="9">
    <source>
        <dbReference type="Proteomes" id="UP000001514"/>
    </source>
</evidence>
<feature type="region of interest" description="Disordered" evidence="6">
    <location>
        <begin position="1"/>
        <end position="29"/>
    </location>
</feature>
<evidence type="ECO:0000256" key="4">
    <source>
        <dbReference type="ARBA" id="ARBA00022989"/>
    </source>
</evidence>
<dbReference type="AlphaFoldDB" id="D8R9J7"/>
<proteinExistence type="inferred from homology"/>
<keyword evidence="3 7" id="KW-0812">Transmembrane</keyword>
<dbReference type="PANTHER" id="PTHR15664">
    <property type="entry name" value="C20ORF30 PROTEIN"/>
    <property type="match status" value="1"/>
</dbReference>
<keyword evidence="9" id="KW-1185">Reference proteome</keyword>
<evidence type="ECO:0000256" key="3">
    <source>
        <dbReference type="ARBA" id="ARBA00022692"/>
    </source>
</evidence>
<dbReference type="InterPro" id="IPR008590">
    <property type="entry name" value="TMEM_230/134"/>
</dbReference>
<feature type="compositionally biased region" description="Polar residues" evidence="6">
    <location>
        <begin position="8"/>
        <end position="20"/>
    </location>
</feature>